<proteinExistence type="predicted"/>
<gene>
    <name evidence="1" type="ORF">UFOVP173_2</name>
</gene>
<protein>
    <submittedName>
        <fullName evidence="1">Uncharacterized protein</fullName>
    </submittedName>
</protein>
<sequence length="153" mass="17648">MTKDEALKLALEALEELNNTNSYWWQEVDKQTIEKIEPAITAIKEALAQPEPWEKFCDSNCVWTDHHPDCKLAEQEPVAFINVEQRKLEWAKYMTWDTPTVVNLPKIPLYTTQPQRPWVGLTDEEITTLDMETSGTTHDFVDAVEAALRSKNT</sequence>
<accession>A0A6J7WEP8</accession>
<name>A0A6J7WEP8_9CAUD</name>
<reference evidence="1" key="1">
    <citation type="submission" date="2020-05" db="EMBL/GenBank/DDBJ databases">
        <authorList>
            <person name="Chiriac C."/>
            <person name="Salcher M."/>
            <person name="Ghai R."/>
            <person name="Kavagutti S V."/>
        </authorList>
    </citation>
    <scope>NUCLEOTIDE SEQUENCE</scope>
</reference>
<organism evidence="1">
    <name type="scientific">uncultured Caudovirales phage</name>
    <dbReference type="NCBI Taxonomy" id="2100421"/>
    <lineage>
        <taxon>Viruses</taxon>
        <taxon>Duplodnaviria</taxon>
        <taxon>Heunggongvirae</taxon>
        <taxon>Uroviricota</taxon>
        <taxon>Caudoviricetes</taxon>
        <taxon>Peduoviridae</taxon>
        <taxon>Maltschvirus</taxon>
        <taxon>Maltschvirus maltsch</taxon>
    </lineage>
</organism>
<evidence type="ECO:0000313" key="1">
    <source>
        <dbReference type="EMBL" id="CAB5194505.1"/>
    </source>
</evidence>
<dbReference type="EMBL" id="LR798217">
    <property type="protein sequence ID" value="CAB5194505.1"/>
    <property type="molecule type" value="Genomic_DNA"/>
</dbReference>